<comment type="caution">
    <text evidence="5">The sequence shown here is derived from an EMBL/GenBank/DDBJ whole genome shotgun (WGS) entry which is preliminary data.</text>
</comment>
<proteinExistence type="predicted"/>
<dbReference type="InterPro" id="IPR026004">
    <property type="entry name" value="Septum_form"/>
</dbReference>
<evidence type="ECO:0000256" key="2">
    <source>
        <dbReference type="SAM" id="Phobius"/>
    </source>
</evidence>
<evidence type="ECO:0000313" key="6">
    <source>
        <dbReference type="Proteomes" id="UP000033551"/>
    </source>
</evidence>
<dbReference type="Pfam" id="PF13828">
    <property type="entry name" value="DUF4190"/>
    <property type="match status" value="1"/>
</dbReference>
<keyword evidence="2" id="KW-0472">Membrane</keyword>
<dbReference type="OrthoDB" id="3628931at2"/>
<keyword evidence="2" id="KW-0812">Transmembrane</keyword>
<protein>
    <recommendedName>
        <fullName evidence="7">DUF4190 domain-containing protein</fullName>
    </recommendedName>
</protein>
<feature type="region of interest" description="Disordered" evidence="1">
    <location>
        <begin position="362"/>
        <end position="381"/>
    </location>
</feature>
<dbReference type="EMBL" id="JZWV01000375">
    <property type="protein sequence ID" value="KJY33066.1"/>
    <property type="molecule type" value="Genomic_DNA"/>
</dbReference>
<evidence type="ECO:0000313" key="5">
    <source>
        <dbReference type="EMBL" id="KJY33066.1"/>
    </source>
</evidence>
<keyword evidence="6" id="KW-1185">Reference proteome</keyword>
<reference evidence="5 6" key="1">
    <citation type="submission" date="2015-02" db="EMBL/GenBank/DDBJ databases">
        <authorList>
            <person name="Ju K.-S."/>
            <person name="Doroghazi J.R."/>
            <person name="Metcalf W."/>
        </authorList>
    </citation>
    <scope>NUCLEOTIDE SEQUENCE [LARGE SCALE GENOMIC DNA]</scope>
    <source>
        <strain evidence="5 6">NRRL ISP-5550</strain>
    </source>
</reference>
<organism evidence="5 6">
    <name type="scientific">Streptomyces katrae</name>
    <dbReference type="NCBI Taxonomy" id="68223"/>
    <lineage>
        <taxon>Bacteria</taxon>
        <taxon>Bacillati</taxon>
        <taxon>Actinomycetota</taxon>
        <taxon>Actinomycetes</taxon>
        <taxon>Kitasatosporales</taxon>
        <taxon>Streptomycetaceae</taxon>
        <taxon>Streptomyces</taxon>
    </lineage>
</organism>
<name>A0A0F4JJD1_9ACTN</name>
<keyword evidence="2" id="KW-1133">Transmembrane helix</keyword>
<evidence type="ECO:0000259" key="4">
    <source>
        <dbReference type="Pfam" id="PF13845"/>
    </source>
</evidence>
<feature type="transmembrane region" description="Helical" evidence="2">
    <location>
        <begin position="78"/>
        <end position="99"/>
    </location>
</feature>
<accession>A0A0F4JJD1</accession>
<dbReference type="PATRIC" id="fig|68223.7.peg.7247"/>
<dbReference type="AlphaFoldDB" id="A0A0F4JJD1"/>
<dbReference type="Proteomes" id="UP000033551">
    <property type="component" value="Unassembled WGS sequence"/>
</dbReference>
<feature type="transmembrane region" description="Helical" evidence="2">
    <location>
        <begin position="42"/>
        <end position="66"/>
    </location>
</feature>
<dbReference type="InterPro" id="IPR025241">
    <property type="entry name" value="DUF4190"/>
</dbReference>
<feature type="region of interest" description="Disordered" evidence="1">
    <location>
        <begin position="1"/>
        <end position="33"/>
    </location>
</feature>
<evidence type="ECO:0000259" key="3">
    <source>
        <dbReference type="Pfam" id="PF13828"/>
    </source>
</evidence>
<gene>
    <name evidence="5" type="ORF">VR44_14605</name>
</gene>
<feature type="domain" description="DUF4190" evidence="3">
    <location>
        <begin position="43"/>
        <end position="95"/>
    </location>
</feature>
<feature type="domain" description="Septum formation-related" evidence="4">
    <location>
        <begin position="119"/>
        <end position="225"/>
    </location>
</feature>
<evidence type="ECO:0008006" key="7">
    <source>
        <dbReference type="Google" id="ProtNLM"/>
    </source>
</evidence>
<dbReference type="STRING" id="68223.GCA_002028425_04619"/>
<evidence type="ECO:0000256" key="1">
    <source>
        <dbReference type="SAM" id="MobiDB-lite"/>
    </source>
</evidence>
<dbReference type="Pfam" id="PF13845">
    <property type="entry name" value="Septum_form"/>
    <property type="match status" value="1"/>
</dbReference>
<sequence>MSTPPPQPPRPVGPGHSWPPPSPQPGWGPPPGPAGAPALNGFALASLLVGLLCFPPLGVVFGLVALVQIGRRQERGRALAVVGLVVSLVTTAVMLYGLVSWTRPFLERLGSRPVPERVEGQLTDMGRLRTGDCFNVPGGDLLDETPFTYRTDCAQVHDAEVTAATVLGPGPFPGASKLKDSATDACWKAQDAYAMDTWALPDYVEMYYFAPTREAWRAGDRRLICVIGTSGHDHRGSLRKDAGMLTPEQVSLLTALNAADGALGRAPERELDEALPEYRSWAREVDGALGAEERMLRDAAAAHPEAGARLKELAAARTQWQRAAGAVRPSDFRQAWDAAEGALTTGTEQALRGAYGLSTRVPEWIEENQGGSGRGPSSDSA</sequence>
<dbReference type="RefSeq" id="WP_045947908.1">
    <property type="nucleotide sequence ID" value="NZ_JZWV01000375.1"/>
</dbReference>